<dbReference type="EMBL" id="JADCNM010000002">
    <property type="protein sequence ID" value="KAG0494322.1"/>
    <property type="molecule type" value="Genomic_DNA"/>
</dbReference>
<dbReference type="AlphaFoldDB" id="A0A835RYD4"/>
<protein>
    <submittedName>
        <fullName evidence="1">Uncharacterized protein</fullName>
    </submittedName>
</protein>
<sequence length="123" mass="13876">MSARGGERMLARAWAWWKPHCLLSPPTANGRAFFTRPALASAHFCTDGAVSQSSQFKVFDRDLKRKQVSFLYASSSRFLFHGSDFLEILFLGLQRDRAAWLMGGKNDFVDSVAENILDRLESS</sequence>
<evidence type="ECO:0000313" key="1">
    <source>
        <dbReference type="EMBL" id="KAG0494322.1"/>
    </source>
</evidence>
<proteinExistence type="predicted"/>
<organism evidence="1 2">
    <name type="scientific">Vanilla planifolia</name>
    <name type="common">Vanilla</name>
    <dbReference type="NCBI Taxonomy" id="51239"/>
    <lineage>
        <taxon>Eukaryota</taxon>
        <taxon>Viridiplantae</taxon>
        <taxon>Streptophyta</taxon>
        <taxon>Embryophyta</taxon>
        <taxon>Tracheophyta</taxon>
        <taxon>Spermatophyta</taxon>
        <taxon>Magnoliopsida</taxon>
        <taxon>Liliopsida</taxon>
        <taxon>Asparagales</taxon>
        <taxon>Orchidaceae</taxon>
        <taxon>Vanilloideae</taxon>
        <taxon>Vanilleae</taxon>
        <taxon>Vanilla</taxon>
    </lineage>
</organism>
<evidence type="ECO:0000313" key="2">
    <source>
        <dbReference type="Proteomes" id="UP000639772"/>
    </source>
</evidence>
<comment type="caution">
    <text evidence="1">The sequence shown here is derived from an EMBL/GenBank/DDBJ whole genome shotgun (WGS) entry which is preliminary data.</text>
</comment>
<reference evidence="1 2" key="1">
    <citation type="journal article" date="2020" name="Nat. Food">
        <title>A phased Vanilla planifolia genome enables genetic improvement of flavour and production.</title>
        <authorList>
            <person name="Hasing T."/>
            <person name="Tang H."/>
            <person name="Brym M."/>
            <person name="Khazi F."/>
            <person name="Huang T."/>
            <person name="Chambers A.H."/>
        </authorList>
    </citation>
    <scope>NUCLEOTIDE SEQUENCE [LARGE SCALE GENOMIC DNA]</scope>
    <source>
        <tissue evidence="1">Leaf</tissue>
    </source>
</reference>
<dbReference type="OrthoDB" id="16816at2759"/>
<dbReference type="Proteomes" id="UP000639772">
    <property type="component" value="Unassembled WGS sequence"/>
</dbReference>
<name>A0A835RYD4_VANPL</name>
<accession>A0A835RYD4</accession>
<gene>
    <name evidence="1" type="ORF">HPP92_005316</name>
</gene>